<accession>A0A480AJ44</accession>
<dbReference type="Proteomes" id="UP000299367">
    <property type="component" value="Unassembled WGS sequence"/>
</dbReference>
<comment type="caution">
    <text evidence="1">The sequence shown here is derived from an EMBL/GenBank/DDBJ whole genome shotgun (WGS) entry which is preliminary data.</text>
</comment>
<dbReference type="AlphaFoldDB" id="A0A480AJ44"/>
<sequence length="65" mass="7390">MNPITLTTAMTTIFLTGALQKLGENFSDVLMQKVRDIISRWEPTSQICSELGQEQLFFHSLIFVV</sequence>
<evidence type="ECO:0000313" key="1">
    <source>
        <dbReference type="EMBL" id="GCL43031.1"/>
    </source>
</evidence>
<proteinExistence type="predicted"/>
<name>A0A480AJ44_9CYAN</name>
<dbReference type="RefSeq" id="WP_137908555.1">
    <property type="nucleotide sequence ID" value="NZ_BJCF01000031.1"/>
</dbReference>
<gene>
    <name evidence="1" type="ORF">NIES80_27420</name>
</gene>
<protein>
    <submittedName>
        <fullName evidence="1">Uncharacterized protein</fullName>
    </submittedName>
</protein>
<evidence type="ECO:0000313" key="2">
    <source>
        <dbReference type="Proteomes" id="UP000299367"/>
    </source>
</evidence>
<dbReference type="OrthoDB" id="495973at2"/>
<organism evidence="1 2">
    <name type="scientific">Dolichospermum planctonicum</name>
    <dbReference type="NCBI Taxonomy" id="136072"/>
    <lineage>
        <taxon>Bacteria</taxon>
        <taxon>Bacillati</taxon>
        <taxon>Cyanobacteriota</taxon>
        <taxon>Cyanophyceae</taxon>
        <taxon>Nostocales</taxon>
        <taxon>Aphanizomenonaceae</taxon>
        <taxon>Dolichospermum</taxon>
    </lineage>
</organism>
<reference evidence="2" key="1">
    <citation type="submission" date="2019-02" db="EMBL/GenBank/DDBJ databases">
        <title>Draft genome sequence of Dolichospermum planctonicum NIES-80.</title>
        <authorList>
            <person name="Yamaguchi H."/>
            <person name="Suzuki S."/>
            <person name="Kawachi M."/>
        </authorList>
    </citation>
    <scope>NUCLEOTIDE SEQUENCE [LARGE SCALE GENOMIC DNA]</scope>
    <source>
        <strain evidence="2">NIES-80</strain>
    </source>
</reference>
<dbReference type="EMBL" id="BJCF01000031">
    <property type="protein sequence ID" value="GCL43031.1"/>
    <property type="molecule type" value="Genomic_DNA"/>
</dbReference>